<feature type="binding site" evidence="9">
    <location>
        <position position="353"/>
    </location>
    <ligand>
        <name>substrate</name>
    </ligand>
</feature>
<protein>
    <recommendedName>
        <fullName evidence="10">Amine oxidase</fullName>
        <ecNumber evidence="10">1.4.3.-</ecNumber>
    </recommendedName>
</protein>
<dbReference type="InterPro" id="IPR002937">
    <property type="entry name" value="Amino_oxidase"/>
</dbReference>
<dbReference type="GO" id="GO:0005741">
    <property type="term" value="C:mitochondrial outer membrane"/>
    <property type="evidence" value="ECO:0007669"/>
    <property type="project" value="UniProtKB-SubCell"/>
</dbReference>
<evidence type="ECO:0000256" key="9">
    <source>
        <dbReference type="PIRSR" id="PIRSR601613-1"/>
    </source>
</evidence>
<dbReference type="InterPro" id="IPR050703">
    <property type="entry name" value="Flavin_MAO"/>
</dbReference>
<evidence type="ECO:0000313" key="12">
    <source>
        <dbReference type="Ensembl" id="ENSAMXP00000044363.1"/>
    </source>
</evidence>
<comment type="subcellular location">
    <subcellularLocation>
        <location evidence="2">Mitochondrion outer membrane</location>
        <topology evidence="2">Single-pass type IV membrane protein</topology>
        <orientation evidence="2">Cytoplasmic side</orientation>
    </subcellularLocation>
</comment>
<comment type="similarity">
    <text evidence="3 10">Belongs to the flavin monoamine oxidase family.</text>
</comment>
<dbReference type="AlphaFoldDB" id="A0A3B1JPZ4"/>
<feature type="binding site" evidence="9">
    <location>
        <position position="16"/>
    </location>
    <ligand>
        <name>FAD</name>
        <dbReference type="ChEBI" id="CHEBI:57692"/>
    </ligand>
</feature>
<evidence type="ECO:0000313" key="13">
    <source>
        <dbReference type="Proteomes" id="UP000018467"/>
    </source>
</evidence>
<dbReference type="Ensembl" id="ENSAMXT00000055109.1">
    <property type="protein sequence ID" value="ENSAMXP00000044363.1"/>
    <property type="gene ID" value="ENSAMXG00000038466.1"/>
</dbReference>
<dbReference type="STRING" id="7994.ENSAMXP00000044363"/>
<feature type="binding site" evidence="9">
    <location>
        <begin position="37"/>
        <end position="38"/>
    </location>
    <ligand>
        <name>FAD</name>
        <dbReference type="ChEBI" id="CHEBI:57692"/>
    </ligand>
</feature>
<keyword evidence="10" id="KW-1133">Transmembrane helix</keyword>
<evidence type="ECO:0000256" key="4">
    <source>
        <dbReference type="ARBA" id="ARBA00022630"/>
    </source>
</evidence>
<evidence type="ECO:0000256" key="5">
    <source>
        <dbReference type="ARBA" id="ARBA00022787"/>
    </source>
</evidence>
<dbReference type="GO" id="GO:0008131">
    <property type="term" value="F:primary methylamine oxidase activity"/>
    <property type="evidence" value="ECO:0007669"/>
    <property type="project" value="UniProtKB-ARBA"/>
</dbReference>
<dbReference type="EC" id="1.4.3.-" evidence="10"/>
<dbReference type="Gene3D" id="3.50.50.60">
    <property type="entry name" value="FAD/NAD(P)-binding domain"/>
    <property type="match status" value="1"/>
</dbReference>
<evidence type="ECO:0000256" key="7">
    <source>
        <dbReference type="ARBA" id="ARBA00023002"/>
    </source>
</evidence>
<reference evidence="13" key="2">
    <citation type="journal article" date="2014" name="Nat. Commun.">
        <title>The cavefish genome reveals candidate genes for eye loss.</title>
        <authorList>
            <person name="McGaugh S.E."/>
            <person name="Gross J.B."/>
            <person name="Aken B."/>
            <person name="Blin M."/>
            <person name="Borowsky R."/>
            <person name="Chalopin D."/>
            <person name="Hinaux H."/>
            <person name="Jeffery W.R."/>
            <person name="Keene A."/>
            <person name="Ma L."/>
            <person name="Minx P."/>
            <person name="Murphy D."/>
            <person name="O'Quin K.E."/>
            <person name="Retaux S."/>
            <person name="Rohner N."/>
            <person name="Searle S.M."/>
            <person name="Stahl B.A."/>
            <person name="Tabin C."/>
            <person name="Volff J.N."/>
            <person name="Yoshizawa M."/>
            <person name="Warren W.C."/>
        </authorList>
    </citation>
    <scope>NUCLEOTIDE SEQUENCE [LARGE SCALE GENOMIC DNA]</scope>
    <source>
        <strain evidence="13">female</strain>
    </source>
</reference>
<dbReference type="PRINTS" id="PR00757">
    <property type="entry name" value="AMINEOXDASEF"/>
</dbReference>
<dbReference type="GeneTree" id="ENSGT00940000166792"/>
<comment type="catalytic activity">
    <reaction evidence="8">
        <text>a secondary aliphatic amine + O2 + H2O = a primary amine + an aldehyde + H2O2</text>
        <dbReference type="Rhea" id="RHEA:26414"/>
        <dbReference type="ChEBI" id="CHEBI:15377"/>
        <dbReference type="ChEBI" id="CHEBI:15379"/>
        <dbReference type="ChEBI" id="CHEBI:16240"/>
        <dbReference type="ChEBI" id="CHEBI:17478"/>
        <dbReference type="ChEBI" id="CHEBI:58855"/>
        <dbReference type="ChEBI" id="CHEBI:65296"/>
        <dbReference type="EC" id="1.4.3.4"/>
    </reaction>
</comment>
<evidence type="ECO:0000256" key="2">
    <source>
        <dbReference type="ARBA" id="ARBA00004362"/>
    </source>
</evidence>
<name>A0A3B1JPZ4_ASTMX</name>
<dbReference type="Bgee" id="ENSAMXG00000038466">
    <property type="expression patterns" value="Expressed in intestine and 2 other cell types or tissues"/>
</dbReference>
<evidence type="ECO:0000256" key="10">
    <source>
        <dbReference type="RuleBase" id="RU362067"/>
    </source>
</evidence>
<feature type="binding site" evidence="9">
    <location>
        <position position="436"/>
    </location>
    <ligand>
        <name>FAD</name>
        <dbReference type="ChEBI" id="CHEBI:57692"/>
    </ligand>
</feature>
<dbReference type="InterPro" id="IPR036188">
    <property type="entry name" value="FAD/NAD-bd_sf"/>
</dbReference>
<dbReference type="Proteomes" id="UP000018467">
    <property type="component" value="Unassembled WGS sequence"/>
</dbReference>
<dbReference type="InterPro" id="IPR001613">
    <property type="entry name" value="Flavin_amine_oxidase"/>
</dbReference>
<keyword evidence="5" id="KW-0496">Mitochondrion</keyword>
<proteinExistence type="inferred from homology"/>
<dbReference type="SUPFAM" id="SSF51905">
    <property type="entry name" value="FAD/NAD(P)-binding domain"/>
    <property type="match status" value="1"/>
</dbReference>
<sequence>MAEERWDVVVVGAGLSGLSAAQMLRKRNAGLRVLVLEAKGRVGGRTLVEELPAAHGVDTWDMGGQWVGSSQTHVMELIEELGLEVYPQFTEGKKVHHMGGRDAKISTYTSSIPSFSLPVLLDFLQFLWKIERLSKTVSVEEPMKTPNAQQLDSTTLQAYMDQHVWTTELMEELSLCSRTVFGMEPSQMSFLYFLMYSAAAGGIMRLLETTPGSAQEFKVKGGAQQLSERLVEQVGVENVRLGDAVTAIWQSEEDGVKVKTASGAVSCKAVIVTCPPHMAAQIQYQPPLPLERQRLTQCMPVGHMTKFIITYPSAFWKQKGFSGEIVARPGEDCPFAVTFDASTPRGSPALVGFIAGVQACYWNSREMEERRDAVVSSLAKYLGPEATTYIHYQEKDWSKEEYNGGCPVNVMVPGVLTYYHPALRKPCGRIHWAGTETATQWCGYLSGAVQAGRRAALEVLSGVCPSALSEDELRAARARSNRVPAHLAESWNRRSSRTASRIFFSLAVTVGVLSVGGALFWAMPERGRNWMDQVSVLLQRKGV</sequence>
<dbReference type="InParanoid" id="A0A3B1JPZ4"/>
<dbReference type="Gene3D" id="1.10.405.10">
    <property type="entry name" value="Guanine Nucleotide Dissociation Inhibitor, domain 1"/>
    <property type="match status" value="1"/>
</dbReference>
<feature type="transmembrane region" description="Helical" evidence="10">
    <location>
        <begin position="502"/>
        <end position="523"/>
    </location>
</feature>
<dbReference type="SUPFAM" id="SSF54373">
    <property type="entry name" value="FAD-linked reductases, C-terminal domain"/>
    <property type="match status" value="1"/>
</dbReference>
<evidence type="ECO:0000256" key="3">
    <source>
        <dbReference type="ARBA" id="ARBA00005995"/>
    </source>
</evidence>
<reference evidence="13" key="1">
    <citation type="submission" date="2013-03" db="EMBL/GenBank/DDBJ databases">
        <authorList>
            <person name="Jeffery W."/>
            <person name="Warren W."/>
            <person name="Wilson R.K."/>
        </authorList>
    </citation>
    <scope>NUCLEOTIDE SEQUENCE</scope>
    <source>
        <strain evidence="13">female</strain>
    </source>
</reference>
<dbReference type="Gene3D" id="3.90.660.10">
    <property type="match status" value="1"/>
</dbReference>
<keyword evidence="7 10" id="KW-0560">Oxidoreductase</keyword>
<evidence type="ECO:0000256" key="6">
    <source>
        <dbReference type="ARBA" id="ARBA00022827"/>
    </source>
</evidence>
<evidence type="ECO:0000256" key="8">
    <source>
        <dbReference type="ARBA" id="ARBA00048448"/>
    </source>
</evidence>
<keyword evidence="6 10" id="KW-0274">FAD</keyword>
<dbReference type="Pfam" id="PF01593">
    <property type="entry name" value="Amino_oxidase"/>
    <property type="match status" value="1"/>
</dbReference>
<keyword evidence="5" id="KW-1000">Mitochondrion outer membrane</keyword>
<reference evidence="12" key="3">
    <citation type="submission" date="2025-08" db="UniProtKB">
        <authorList>
            <consortium name="Ensembl"/>
        </authorList>
    </citation>
    <scope>IDENTIFICATION</scope>
</reference>
<dbReference type="PANTHER" id="PTHR43563">
    <property type="entry name" value="AMINE OXIDASE"/>
    <property type="match status" value="1"/>
</dbReference>
<organism evidence="12 13">
    <name type="scientific">Astyanax mexicanus</name>
    <name type="common">Blind cave fish</name>
    <name type="synonym">Astyanax fasciatus mexicanus</name>
    <dbReference type="NCBI Taxonomy" id="7994"/>
    <lineage>
        <taxon>Eukaryota</taxon>
        <taxon>Metazoa</taxon>
        <taxon>Chordata</taxon>
        <taxon>Craniata</taxon>
        <taxon>Vertebrata</taxon>
        <taxon>Euteleostomi</taxon>
        <taxon>Actinopterygii</taxon>
        <taxon>Neopterygii</taxon>
        <taxon>Teleostei</taxon>
        <taxon>Ostariophysi</taxon>
        <taxon>Characiformes</taxon>
        <taxon>Characoidei</taxon>
        <taxon>Acestrorhamphidae</taxon>
        <taxon>Acestrorhamphinae</taxon>
        <taxon>Astyanax</taxon>
    </lineage>
</organism>
<keyword evidence="10" id="KW-0472">Membrane</keyword>
<dbReference type="GO" id="GO:0097621">
    <property type="term" value="F:monoamine oxidase activity"/>
    <property type="evidence" value="ECO:0007669"/>
    <property type="project" value="UniProtKB-EC"/>
</dbReference>
<evidence type="ECO:0000259" key="11">
    <source>
        <dbReference type="Pfam" id="PF01593"/>
    </source>
</evidence>
<dbReference type="PANTHER" id="PTHR43563:SF14">
    <property type="entry name" value="AMINE OXIDASE"/>
    <property type="match status" value="1"/>
</dbReference>
<accession>A0A3B1JPZ4</accession>
<feature type="domain" description="Amine oxidase" evidence="11">
    <location>
        <begin position="15"/>
        <end position="460"/>
    </location>
</feature>
<keyword evidence="4 10" id="KW-0285">Flavoprotein</keyword>
<reference evidence="12" key="4">
    <citation type="submission" date="2025-09" db="UniProtKB">
        <authorList>
            <consortium name="Ensembl"/>
        </authorList>
    </citation>
    <scope>IDENTIFICATION</scope>
</reference>
<feature type="binding site" evidence="9">
    <location>
        <position position="245"/>
    </location>
    <ligand>
        <name>FAD</name>
        <dbReference type="ChEBI" id="CHEBI:57692"/>
    </ligand>
</feature>
<comment type="cofactor">
    <cofactor evidence="1 10">
        <name>FAD</name>
        <dbReference type="ChEBI" id="CHEBI:57692"/>
    </cofactor>
</comment>
<evidence type="ECO:0000256" key="1">
    <source>
        <dbReference type="ARBA" id="ARBA00001974"/>
    </source>
</evidence>
<keyword evidence="10" id="KW-0812">Transmembrane</keyword>
<keyword evidence="13" id="KW-1185">Reference proteome</keyword>